<keyword evidence="2" id="KW-0677">Repeat</keyword>
<dbReference type="PANTHER" id="PTHR19848:SF8">
    <property type="entry name" value="F-BOX AND WD REPEAT DOMAIN CONTAINING 7"/>
    <property type="match status" value="1"/>
</dbReference>
<protein>
    <submittedName>
        <fullName evidence="6">3966_t:CDS:1</fullName>
    </submittedName>
</protein>
<feature type="repeat" description="WD" evidence="3">
    <location>
        <begin position="233"/>
        <end position="274"/>
    </location>
</feature>
<name>A0A9N9ANE0_9GLOM</name>
<dbReference type="SMART" id="SM00320">
    <property type="entry name" value="WD40"/>
    <property type="match status" value="5"/>
</dbReference>
<feature type="region of interest" description="Disordered" evidence="4">
    <location>
        <begin position="1"/>
        <end position="45"/>
    </location>
</feature>
<organism evidence="6 7">
    <name type="scientific">Ambispora gerdemannii</name>
    <dbReference type="NCBI Taxonomy" id="144530"/>
    <lineage>
        <taxon>Eukaryota</taxon>
        <taxon>Fungi</taxon>
        <taxon>Fungi incertae sedis</taxon>
        <taxon>Mucoromycota</taxon>
        <taxon>Glomeromycotina</taxon>
        <taxon>Glomeromycetes</taxon>
        <taxon>Archaeosporales</taxon>
        <taxon>Ambisporaceae</taxon>
        <taxon>Ambispora</taxon>
    </lineage>
</organism>
<evidence type="ECO:0000256" key="1">
    <source>
        <dbReference type="ARBA" id="ARBA00022574"/>
    </source>
</evidence>
<dbReference type="AlphaFoldDB" id="A0A9N9ANE0"/>
<dbReference type="EMBL" id="CAJVPL010000902">
    <property type="protein sequence ID" value="CAG8539092.1"/>
    <property type="molecule type" value="Genomic_DNA"/>
</dbReference>
<keyword evidence="7" id="KW-1185">Reference proteome</keyword>
<dbReference type="Pfam" id="PF00400">
    <property type="entry name" value="WD40"/>
    <property type="match status" value="1"/>
</dbReference>
<dbReference type="Gene3D" id="2.130.10.10">
    <property type="entry name" value="YVTN repeat-like/Quinoprotein amine dehydrogenase"/>
    <property type="match status" value="2"/>
</dbReference>
<comment type="caution">
    <text evidence="6">The sequence shown here is derived from an EMBL/GenBank/DDBJ whole genome shotgun (WGS) entry which is preliminary data.</text>
</comment>
<feature type="domain" description="Transcription factor spt8 beta-propeller" evidence="5">
    <location>
        <begin position="62"/>
        <end position="139"/>
    </location>
</feature>
<dbReference type="InterPro" id="IPR057544">
    <property type="entry name" value="Beta-prop_SPT8"/>
</dbReference>
<dbReference type="InterPro" id="IPR001680">
    <property type="entry name" value="WD40_rpt"/>
</dbReference>
<evidence type="ECO:0000313" key="7">
    <source>
        <dbReference type="Proteomes" id="UP000789831"/>
    </source>
</evidence>
<gene>
    <name evidence="6" type="ORF">AGERDE_LOCUS6093</name>
</gene>
<proteinExistence type="predicted"/>
<dbReference type="SUPFAM" id="SSF50978">
    <property type="entry name" value="WD40 repeat-like"/>
    <property type="match status" value="1"/>
</dbReference>
<evidence type="ECO:0000259" key="5">
    <source>
        <dbReference type="Pfam" id="PF23798"/>
    </source>
</evidence>
<evidence type="ECO:0000256" key="2">
    <source>
        <dbReference type="ARBA" id="ARBA00022737"/>
    </source>
</evidence>
<sequence>MSSEDDYDSPEGSPLVTSEGEAGDRTPVSEDALETDAAPTTIPSTPYSMVPNILNAKSYRTYDIVPLCAAIHGCQIYALDATRNMRWVFTGGDDGYVRKYDFFGSMSGKQLLTQNQKHAQVESVQKAGVILSYWENEEPPPPAPVVVPPPVPSTPIVIKQENTNGMANGLITEPSNAPQPEPVPEAPLPEPKLSAVFSLAVQSEAIWLLSGLESGGINLFTVRHEEGKCHHVLKEHNGPVSVLKITQDEIGFISGSWDKQVLYWDLNNGQVVRRFIGHNSQITSIQFRPVLPASSPESYDELFNDDEDLVNSNDVLLTTSIDGHIMIWDKRAEESIIKTLAPPERTPPWSLSACWSADGTKIYCGRRNGTVDEWDVRAGSAIRVLRMPNGSGPVSCVASMPNGKQLICASFDNIRLWNLEESENNRSSVPFLIVAGHHGGTISQILIDEQCRYLITTSGNRGWEGSTTESALFYEIGQG</sequence>
<reference evidence="6" key="1">
    <citation type="submission" date="2021-06" db="EMBL/GenBank/DDBJ databases">
        <authorList>
            <person name="Kallberg Y."/>
            <person name="Tangrot J."/>
            <person name="Rosling A."/>
        </authorList>
    </citation>
    <scope>NUCLEOTIDE SEQUENCE</scope>
    <source>
        <strain evidence="6">MT106</strain>
    </source>
</reference>
<dbReference type="Proteomes" id="UP000789831">
    <property type="component" value="Unassembled WGS sequence"/>
</dbReference>
<dbReference type="InterPro" id="IPR036322">
    <property type="entry name" value="WD40_repeat_dom_sf"/>
</dbReference>
<evidence type="ECO:0000256" key="3">
    <source>
        <dbReference type="PROSITE-ProRule" id="PRU00221"/>
    </source>
</evidence>
<dbReference type="InterPro" id="IPR015943">
    <property type="entry name" value="WD40/YVTN_repeat-like_dom_sf"/>
</dbReference>
<keyword evidence="1 3" id="KW-0853">WD repeat</keyword>
<dbReference type="PANTHER" id="PTHR19848">
    <property type="entry name" value="WD40 REPEAT PROTEIN"/>
    <property type="match status" value="1"/>
</dbReference>
<dbReference type="PROSITE" id="PS50294">
    <property type="entry name" value="WD_REPEATS_REGION"/>
    <property type="match status" value="1"/>
</dbReference>
<dbReference type="Pfam" id="PF23798">
    <property type="entry name" value="Beta-prop_SPT8"/>
    <property type="match status" value="2"/>
</dbReference>
<dbReference type="PROSITE" id="PS50082">
    <property type="entry name" value="WD_REPEATS_2"/>
    <property type="match status" value="1"/>
</dbReference>
<accession>A0A9N9ANE0</accession>
<dbReference type="OrthoDB" id="10260946at2759"/>
<feature type="domain" description="Transcription factor spt8 beta-propeller" evidence="5">
    <location>
        <begin position="298"/>
        <end position="476"/>
    </location>
</feature>
<evidence type="ECO:0000313" key="6">
    <source>
        <dbReference type="EMBL" id="CAG8539092.1"/>
    </source>
</evidence>
<evidence type="ECO:0000256" key="4">
    <source>
        <dbReference type="SAM" id="MobiDB-lite"/>
    </source>
</evidence>